<dbReference type="RefSeq" id="WP_079414486.1">
    <property type="nucleotide sequence ID" value="NZ_MBTG01000018.1"/>
</dbReference>
<dbReference type="GO" id="GO:0000160">
    <property type="term" value="P:phosphorelay signal transduction system"/>
    <property type="evidence" value="ECO:0007669"/>
    <property type="project" value="InterPro"/>
</dbReference>
<dbReference type="PANTHER" id="PTHR43280:SF28">
    <property type="entry name" value="HTH-TYPE TRANSCRIPTIONAL ACTIVATOR RHAS"/>
    <property type="match status" value="1"/>
</dbReference>
<name>A0A1V4HGW1_9BACL</name>
<reference evidence="8" key="1">
    <citation type="submission" date="2016-07" db="EMBL/GenBank/DDBJ databases">
        <authorList>
            <person name="Florea S."/>
            <person name="Webb J.S."/>
            <person name="Jaromczyk J."/>
            <person name="Schardl C.L."/>
        </authorList>
    </citation>
    <scope>NUCLEOTIDE SEQUENCE [LARGE SCALE GENOMIC DNA]</scope>
    <source>
        <strain evidence="8">CY1</strain>
    </source>
</reference>
<evidence type="ECO:0000259" key="5">
    <source>
        <dbReference type="PROSITE" id="PS01124"/>
    </source>
</evidence>
<dbReference type="Proteomes" id="UP000190626">
    <property type="component" value="Unassembled WGS sequence"/>
</dbReference>
<feature type="domain" description="HTH araC/xylS-type" evidence="5">
    <location>
        <begin position="440"/>
        <end position="538"/>
    </location>
</feature>
<dbReference type="OrthoDB" id="9794370at2"/>
<feature type="domain" description="Response regulatory" evidence="6">
    <location>
        <begin position="3"/>
        <end position="121"/>
    </location>
</feature>
<keyword evidence="1" id="KW-0805">Transcription regulation</keyword>
<evidence type="ECO:0000313" key="8">
    <source>
        <dbReference type="Proteomes" id="UP000190626"/>
    </source>
</evidence>
<dbReference type="Pfam" id="PF12833">
    <property type="entry name" value="HTH_18"/>
    <property type="match status" value="1"/>
</dbReference>
<dbReference type="InterPro" id="IPR009057">
    <property type="entry name" value="Homeodomain-like_sf"/>
</dbReference>
<proteinExistence type="predicted"/>
<dbReference type="STRING" id="1469647.BC351_29250"/>
<evidence type="ECO:0000256" key="3">
    <source>
        <dbReference type="ARBA" id="ARBA00023163"/>
    </source>
</evidence>
<dbReference type="AlphaFoldDB" id="A0A1V4HGW1"/>
<dbReference type="Pfam" id="PF00072">
    <property type="entry name" value="Response_reg"/>
    <property type="match status" value="1"/>
</dbReference>
<feature type="modified residue" description="4-aspartylphosphate" evidence="4">
    <location>
        <position position="55"/>
    </location>
</feature>
<evidence type="ECO:0000256" key="4">
    <source>
        <dbReference type="PROSITE-ProRule" id="PRU00169"/>
    </source>
</evidence>
<dbReference type="SMART" id="SM00342">
    <property type="entry name" value="HTH_ARAC"/>
    <property type="match status" value="1"/>
</dbReference>
<dbReference type="InterPro" id="IPR018062">
    <property type="entry name" value="HTH_AraC-typ_CS"/>
</dbReference>
<dbReference type="PANTHER" id="PTHR43280">
    <property type="entry name" value="ARAC-FAMILY TRANSCRIPTIONAL REGULATOR"/>
    <property type="match status" value="1"/>
</dbReference>
<dbReference type="SUPFAM" id="SSF46689">
    <property type="entry name" value="Homeodomain-like"/>
    <property type="match status" value="2"/>
</dbReference>
<dbReference type="PROSITE" id="PS50110">
    <property type="entry name" value="RESPONSE_REGULATORY"/>
    <property type="match status" value="1"/>
</dbReference>
<keyword evidence="4" id="KW-0597">Phosphoprotein</keyword>
<keyword evidence="3" id="KW-0804">Transcription</keyword>
<dbReference type="SMART" id="SM00448">
    <property type="entry name" value="REC"/>
    <property type="match status" value="1"/>
</dbReference>
<evidence type="ECO:0000313" key="7">
    <source>
        <dbReference type="EMBL" id="OPH55984.1"/>
    </source>
</evidence>
<organism evidence="7 8">
    <name type="scientific">Paenibacillus ferrarius</name>
    <dbReference type="NCBI Taxonomy" id="1469647"/>
    <lineage>
        <taxon>Bacteria</taxon>
        <taxon>Bacillati</taxon>
        <taxon>Bacillota</taxon>
        <taxon>Bacilli</taxon>
        <taxon>Bacillales</taxon>
        <taxon>Paenibacillaceae</taxon>
        <taxon>Paenibacillus</taxon>
    </lineage>
</organism>
<dbReference type="InterPro" id="IPR011006">
    <property type="entry name" value="CheY-like_superfamily"/>
</dbReference>
<dbReference type="GO" id="GO:0003700">
    <property type="term" value="F:DNA-binding transcription factor activity"/>
    <property type="evidence" value="ECO:0007669"/>
    <property type="project" value="InterPro"/>
</dbReference>
<protein>
    <submittedName>
        <fullName evidence="7">DNA-binding response regulator</fullName>
    </submittedName>
</protein>
<dbReference type="PRINTS" id="PR00032">
    <property type="entry name" value="HTHARAC"/>
</dbReference>
<dbReference type="InterPro" id="IPR020449">
    <property type="entry name" value="Tscrpt_reg_AraC-type_HTH"/>
</dbReference>
<gene>
    <name evidence="7" type="ORF">BC351_29250</name>
</gene>
<sequence>MYRVLIVDDEKEIREGLRLKFPWADFGVDHVDTAEDGDIALRKVMEQRPDLILSDIKMNRMSGLAFIGQVNEKYGNSCKTVVVSGYDDFDLVRQAVQLGAMDYILKPIHIEELNKVVIKALNQVQNERNDEHNRQLLENQLQLAIPKLQEEIMREVTGKPYNPNWQTQMGHRLKSVELDWILQEPLALMVIEVDDLKSIELGRAYRNEKELILFSIGNVVDQTCEEEYQYPYTLFMDEKCRWVIVYNCANRDLESVKETAKTCIERINRYVKVNVSIGLHSNIGTVESLFHMLQKTGDILEQKAVYGGNRILIDEEIGVDAEFSEMPLSDTDLIFDVIQYASESEISLALNGFNEMVRSWPAAHIKDIQQCLFEWLLELFKKAAHIGLKDLEWERNPIAIWERLEKYDTLESLRNQVEVFLLELSRSLKQLSKPQNQIITEAMKYMNRHYADNLTLQGVASEVHVTPVWLSKLFKKEIHQTFLEFLTSLRIEKAKEMLGDVRYKIYQVSQEVGYRDPVHFSKLFRKSVGHTPKEYRKIRGIQDE</sequence>
<evidence type="ECO:0000256" key="2">
    <source>
        <dbReference type="ARBA" id="ARBA00023125"/>
    </source>
</evidence>
<evidence type="ECO:0000259" key="6">
    <source>
        <dbReference type="PROSITE" id="PS50110"/>
    </source>
</evidence>
<keyword evidence="2 7" id="KW-0238">DNA-binding</keyword>
<dbReference type="InterPro" id="IPR001789">
    <property type="entry name" value="Sig_transdc_resp-reg_receiver"/>
</dbReference>
<accession>A0A1V4HGW1</accession>
<dbReference type="GO" id="GO:0043565">
    <property type="term" value="F:sequence-specific DNA binding"/>
    <property type="evidence" value="ECO:0007669"/>
    <property type="project" value="InterPro"/>
</dbReference>
<dbReference type="InterPro" id="IPR018060">
    <property type="entry name" value="HTH_AraC"/>
</dbReference>
<dbReference type="CDD" id="cd17536">
    <property type="entry name" value="REC_YesN-like"/>
    <property type="match status" value="1"/>
</dbReference>
<evidence type="ECO:0000256" key="1">
    <source>
        <dbReference type="ARBA" id="ARBA00023015"/>
    </source>
</evidence>
<dbReference type="PROSITE" id="PS01124">
    <property type="entry name" value="HTH_ARAC_FAMILY_2"/>
    <property type="match status" value="1"/>
</dbReference>
<dbReference type="PROSITE" id="PS00041">
    <property type="entry name" value="HTH_ARAC_FAMILY_1"/>
    <property type="match status" value="1"/>
</dbReference>
<dbReference type="Gene3D" id="1.10.10.60">
    <property type="entry name" value="Homeodomain-like"/>
    <property type="match status" value="2"/>
</dbReference>
<dbReference type="SUPFAM" id="SSF52172">
    <property type="entry name" value="CheY-like"/>
    <property type="match status" value="1"/>
</dbReference>
<keyword evidence="8" id="KW-1185">Reference proteome</keyword>
<comment type="caution">
    <text evidence="7">The sequence shown here is derived from an EMBL/GenBank/DDBJ whole genome shotgun (WGS) entry which is preliminary data.</text>
</comment>
<dbReference type="Gene3D" id="3.40.50.2300">
    <property type="match status" value="1"/>
</dbReference>
<dbReference type="EMBL" id="MBTG01000018">
    <property type="protein sequence ID" value="OPH55984.1"/>
    <property type="molecule type" value="Genomic_DNA"/>
</dbReference>